<keyword evidence="10" id="KW-1185">Reference proteome</keyword>
<evidence type="ECO:0000256" key="3">
    <source>
        <dbReference type="ARBA" id="ARBA00022475"/>
    </source>
</evidence>
<dbReference type="EMBL" id="FNQE01000021">
    <property type="protein sequence ID" value="SDZ13885.1"/>
    <property type="molecule type" value="Genomic_DNA"/>
</dbReference>
<sequence>MNDIIGIDKIKTKIENNNMLKSIIISLSLVLLSILIMSVTFVFSTAVFDPALFKSYFSGKWLLLMNFIPIFLFMVLMYLIWNRMWAAYSATSLIFVTMSLVNKFKLMYRDDPFTFIDIRLVRESLIMAKSYSLKPGSRVIILIVGLILVAVVLKLFFKFKIISPKIRISLLIALILMSTLIFNGFYFNPKIYNEVGDKTLINIWVQSDQFKSKGFVYPFIYSITYAKEVELEGYNEKKAEKDLFKYDYKGIPEDERVNIIAIMLESYNDFSEFNGVDLGIDIYQNFHEIQKESIQGKLVTNIFAGDTIKTERAFITGFYNHPKYFKTTNSFAWYFKKQGYKTEAMHPITGSFYNRRNVNEYLGFDSFEHYDNKYKFKEKSNLEDWHFFDSIIEGYENNKAENKPYFHFSVTYQNHGPYSNERLTEEEYLKNKNHYDEGTYNMVNNYFAGINQTDKALKKIIDYFRNEEEPTIIIIFGDHNPWLGKDHVGYDMMNIDLDLSTVEGFKNYYQTPYIIWGNSGAKKMFNKDFIGEGNTISPNFLMPELFHYLGWEGNEYMQYLLNVKEKFDVMHNLYFKENGEFKSELSQENKKLWEEFLNVEHYYSQNFKE</sequence>
<feature type="transmembrane region" description="Helical" evidence="7">
    <location>
        <begin position="61"/>
        <end position="80"/>
    </location>
</feature>
<evidence type="ECO:0000256" key="6">
    <source>
        <dbReference type="ARBA" id="ARBA00023136"/>
    </source>
</evidence>
<feature type="transmembrane region" description="Helical" evidence="7">
    <location>
        <begin position="139"/>
        <end position="157"/>
    </location>
</feature>
<evidence type="ECO:0000256" key="2">
    <source>
        <dbReference type="ARBA" id="ARBA00004936"/>
    </source>
</evidence>
<dbReference type="CDD" id="cd16015">
    <property type="entry name" value="LTA_synthase"/>
    <property type="match status" value="1"/>
</dbReference>
<name>A0A1H3QLM9_9FIRM</name>
<dbReference type="GO" id="GO:0005886">
    <property type="term" value="C:plasma membrane"/>
    <property type="evidence" value="ECO:0007669"/>
    <property type="project" value="UniProtKB-SubCell"/>
</dbReference>
<gene>
    <name evidence="9" type="ORF">SAMN05660462_01982</name>
</gene>
<keyword evidence="6 7" id="KW-0472">Membrane</keyword>
<dbReference type="PANTHER" id="PTHR47371:SF3">
    <property type="entry name" value="PHOSPHOGLYCEROL TRANSFERASE I"/>
    <property type="match status" value="1"/>
</dbReference>
<dbReference type="SUPFAM" id="SSF53649">
    <property type="entry name" value="Alkaline phosphatase-like"/>
    <property type="match status" value="1"/>
</dbReference>
<protein>
    <submittedName>
        <fullName evidence="9">Phosphoglycerol transferase MdoB</fullName>
    </submittedName>
</protein>
<evidence type="ECO:0000256" key="4">
    <source>
        <dbReference type="ARBA" id="ARBA00022692"/>
    </source>
</evidence>
<reference evidence="9 10" key="1">
    <citation type="submission" date="2016-10" db="EMBL/GenBank/DDBJ databases">
        <authorList>
            <person name="de Groot N.N."/>
        </authorList>
    </citation>
    <scope>NUCLEOTIDE SEQUENCE [LARGE SCALE GENOMIC DNA]</scope>
    <source>
        <strain evidence="9 10">DSM 21650</strain>
    </source>
</reference>
<dbReference type="InterPro" id="IPR050448">
    <property type="entry name" value="OpgB/LTA_synthase_biosynth"/>
</dbReference>
<dbReference type="Gene3D" id="3.40.720.10">
    <property type="entry name" value="Alkaline Phosphatase, subunit A"/>
    <property type="match status" value="1"/>
</dbReference>
<comment type="pathway">
    <text evidence="2">Cell wall biogenesis; lipoteichoic acid biosynthesis.</text>
</comment>
<dbReference type="InterPro" id="IPR000917">
    <property type="entry name" value="Sulfatase_N"/>
</dbReference>
<accession>A0A1H3QLM9</accession>
<evidence type="ECO:0000313" key="10">
    <source>
        <dbReference type="Proteomes" id="UP000198625"/>
    </source>
</evidence>
<evidence type="ECO:0000256" key="1">
    <source>
        <dbReference type="ARBA" id="ARBA00004651"/>
    </source>
</evidence>
<keyword evidence="9" id="KW-0808">Transferase</keyword>
<proteinExistence type="predicted"/>
<organism evidence="9 10">
    <name type="scientific">Proteiniborus ethanoligenes</name>
    <dbReference type="NCBI Taxonomy" id="415015"/>
    <lineage>
        <taxon>Bacteria</taxon>
        <taxon>Bacillati</taxon>
        <taxon>Bacillota</taxon>
        <taxon>Clostridia</taxon>
        <taxon>Eubacteriales</taxon>
        <taxon>Proteiniborus</taxon>
    </lineage>
</organism>
<evidence type="ECO:0000259" key="8">
    <source>
        <dbReference type="Pfam" id="PF00884"/>
    </source>
</evidence>
<dbReference type="Proteomes" id="UP000198625">
    <property type="component" value="Unassembled WGS sequence"/>
</dbReference>
<dbReference type="RefSeq" id="WP_091730552.1">
    <property type="nucleotide sequence ID" value="NZ_FNQE01000021.1"/>
</dbReference>
<dbReference type="Pfam" id="PF00884">
    <property type="entry name" value="Sulfatase"/>
    <property type="match status" value="1"/>
</dbReference>
<evidence type="ECO:0000313" key="9">
    <source>
        <dbReference type="EMBL" id="SDZ13885.1"/>
    </source>
</evidence>
<dbReference type="InterPro" id="IPR017850">
    <property type="entry name" value="Alkaline_phosphatase_core_sf"/>
</dbReference>
<feature type="transmembrane region" description="Helical" evidence="7">
    <location>
        <begin position="85"/>
        <end position="104"/>
    </location>
</feature>
<keyword evidence="3" id="KW-1003">Cell membrane</keyword>
<comment type="subcellular location">
    <subcellularLocation>
        <location evidence="1">Cell membrane</location>
        <topology evidence="1">Multi-pass membrane protein</topology>
    </subcellularLocation>
</comment>
<keyword evidence="5 7" id="KW-1133">Transmembrane helix</keyword>
<dbReference type="AlphaFoldDB" id="A0A1H3QLM9"/>
<feature type="domain" description="Sulfatase N-terminal" evidence="8">
    <location>
        <begin position="258"/>
        <end position="550"/>
    </location>
</feature>
<feature type="transmembrane region" description="Helical" evidence="7">
    <location>
        <begin position="20"/>
        <end position="41"/>
    </location>
</feature>
<dbReference type="OrthoDB" id="243547at2"/>
<evidence type="ECO:0000256" key="5">
    <source>
        <dbReference type="ARBA" id="ARBA00022989"/>
    </source>
</evidence>
<dbReference type="PANTHER" id="PTHR47371">
    <property type="entry name" value="LIPOTEICHOIC ACID SYNTHASE"/>
    <property type="match status" value="1"/>
</dbReference>
<feature type="transmembrane region" description="Helical" evidence="7">
    <location>
        <begin position="169"/>
        <end position="187"/>
    </location>
</feature>
<dbReference type="GO" id="GO:0016740">
    <property type="term" value="F:transferase activity"/>
    <property type="evidence" value="ECO:0007669"/>
    <property type="project" value="UniProtKB-KW"/>
</dbReference>
<keyword evidence="4 7" id="KW-0812">Transmembrane</keyword>
<dbReference type="STRING" id="415015.SAMN05660462_01982"/>
<evidence type="ECO:0000256" key="7">
    <source>
        <dbReference type="SAM" id="Phobius"/>
    </source>
</evidence>